<dbReference type="AlphaFoldDB" id="A0A1H6JE26"/>
<dbReference type="Proteomes" id="UP000199215">
    <property type="component" value="Unassembled WGS sequence"/>
</dbReference>
<organism evidence="1 2">
    <name type="scientific">Halopenitus malekzadehii</name>
    <dbReference type="NCBI Taxonomy" id="1267564"/>
    <lineage>
        <taxon>Archaea</taxon>
        <taxon>Methanobacteriati</taxon>
        <taxon>Methanobacteriota</taxon>
        <taxon>Stenosarchaea group</taxon>
        <taxon>Halobacteria</taxon>
        <taxon>Halobacteriales</taxon>
        <taxon>Haloferacaceae</taxon>
        <taxon>Halopenitus</taxon>
    </lineage>
</organism>
<accession>A0A1H6JE26</accession>
<evidence type="ECO:0000313" key="2">
    <source>
        <dbReference type="Proteomes" id="UP000199215"/>
    </source>
</evidence>
<name>A0A1H6JE26_9EURY</name>
<keyword evidence="2" id="KW-1185">Reference proteome</keyword>
<evidence type="ECO:0000313" key="1">
    <source>
        <dbReference type="EMBL" id="SEH57102.1"/>
    </source>
</evidence>
<sequence length="58" mass="6415">MKVFKTVAVGRIRRGGVVCDGLATSRECGLAVRDMSSLGDTQQWNRRSDTVLFPRYGP</sequence>
<dbReference type="EMBL" id="FNWU01000008">
    <property type="protein sequence ID" value="SEH57102.1"/>
    <property type="molecule type" value="Genomic_DNA"/>
</dbReference>
<dbReference type="STRING" id="1267564.SAMN05192561_10838"/>
<proteinExistence type="predicted"/>
<reference evidence="1 2" key="1">
    <citation type="submission" date="2016-10" db="EMBL/GenBank/DDBJ databases">
        <authorList>
            <person name="de Groot N.N."/>
        </authorList>
    </citation>
    <scope>NUCLEOTIDE SEQUENCE [LARGE SCALE GENOMIC DNA]</scope>
    <source>
        <strain evidence="1 2">IBRC-M10418</strain>
    </source>
</reference>
<protein>
    <submittedName>
        <fullName evidence="1">Uncharacterized protein</fullName>
    </submittedName>
</protein>
<gene>
    <name evidence="1" type="ORF">SAMN05192561_10838</name>
</gene>